<proteinExistence type="predicted"/>
<evidence type="ECO:0000313" key="1">
    <source>
        <dbReference type="EMBL" id="HIX54824.1"/>
    </source>
</evidence>
<name>A0A9D1W8Y3_9SPHI</name>
<reference evidence="1" key="2">
    <citation type="submission" date="2021-04" db="EMBL/GenBank/DDBJ databases">
        <authorList>
            <person name="Gilroy R."/>
        </authorList>
    </citation>
    <scope>NUCLEOTIDE SEQUENCE</scope>
    <source>
        <strain evidence="1">1719</strain>
    </source>
</reference>
<organism evidence="1 2">
    <name type="scientific">Candidatus Sphingobacterium stercoripullorum</name>
    <dbReference type="NCBI Taxonomy" id="2838759"/>
    <lineage>
        <taxon>Bacteria</taxon>
        <taxon>Pseudomonadati</taxon>
        <taxon>Bacteroidota</taxon>
        <taxon>Sphingobacteriia</taxon>
        <taxon>Sphingobacteriales</taxon>
        <taxon>Sphingobacteriaceae</taxon>
        <taxon>Sphingobacterium</taxon>
    </lineage>
</organism>
<reference evidence="1" key="1">
    <citation type="journal article" date="2021" name="PeerJ">
        <title>Extensive microbial diversity within the chicken gut microbiome revealed by metagenomics and culture.</title>
        <authorList>
            <person name="Gilroy R."/>
            <person name="Ravi A."/>
            <person name="Getino M."/>
            <person name="Pursley I."/>
            <person name="Horton D.L."/>
            <person name="Alikhan N.F."/>
            <person name="Baker D."/>
            <person name="Gharbi K."/>
            <person name="Hall N."/>
            <person name="Watson M."/>
            <person name="Adriaenssens E.M."/>
            <person name="Foster-Nyarko E."/>
            <person name="Jarju S."/>
            <person name="Secka A."/>
            <person name="Antonio M."/>
            <person name="Oren A."/>
            <person name="Chaudhuri R.R."/>
            <person name="La Ragione R."/>
            <person name="Hildebrand F."/>
            <person name="Pallen M.J."/>
        </authorList>
    </citation>
    <scope>NUCLEOTIDE SEQUENCE</scope>
    <source>
        <strain evidence="1">1719</strain>
    </source>
</reference>
<dbReference type="EMBL" id="DXEZ01000206">
    <property type="protein sequence ID" value="HIX54824.1"/>
    <property type="molecule type" value="Genomic_DNA"/>
</dbReference>
<comment type="caution">
    <text evidence="1">The sequence shown here is derived from an EMBL/GenBank/DDBJ whole genome shotgun (WGS) entry which is preliminary data.</text>
</comment>
<sequence>MKEKDFTNRELVRKGELEKPLYEMTEAEKEQWYKEIPEKVRAYLFSIRQPLVYKNEKGEYIAEHSDGRVQVLED</sequence>
<dbReference type="Proteomes" id="UP000824156">
    <property type="component" value="Unassembled WGS sequence"/>
</dbReference>
<accession>A0A9D1W8Y3</accession>
<dbReference type="AlphaFoldDB" id="A0A9D1W8Y3"/>
<evidence type="ECO:0000313" key="2">
    <source>
        <dbReference type="Proteomes" id="UP000824156"/>
    </source>
</evidence>
<gene>
    <name evidence="1" type="ORF">H9853_07350</name>
</gene>
<protein>
    <submittedName>
        <fullName evidence="1">Uncharacterized protein</fullName>
    </submittedName>
</protein>